<gene>
    <name evidence="1" type="ORF">EMPG_14985</name>
</gene>
<protein>
    <submittedName>
        <fullName evidence="1">Uncharacterized protein</fullName>
    </submittedName>
</protein>
<comment type="caution">
    <text evidence="1">The sequence shown here is derived from an EMBL/GenBank/DDBJ whole genome shotgun (WGS) entry which is preliminary data.</text>
</comment>
<organism evidence="1 2">
    <name type="scientific">Blastomyces silverae</name>
    <dbReference type="NCBI Taxonomy" id="2060906"/>
    <lineage>
        <taxon>Eukaryota</taxon>
        <taxon>Fungi</taxon>
        <taxon>Dikarya</taxon>
        <taxon>Ascomycota</taxon>
        <taxon>Pezizomycotina</taxon>
        <taxon>Eurotiomycetes</taxon>
        <taxon>Eurotiomycetidae</taxon>
        <taxon>Onygenales</taxon>
        <taxon>Ajellomycetaceae</taxon>
        <taxon>Blastomyces</taxon>
    </lineage>
</organism>
<dbReference type="EMBL" id="LDEV01002321">
    <property type="protein sequence ID" value="KLJ09587.1"/>
    <property type="molecule type" value="Genomic_DNA"/>
</dbReference>
<sequence length="201" mass="23436">MSANDHEPFIQAKFTIQAPLQIGRCAHMSIPIVVTLDSFDHDPPSQSIKPHQFDGCEIRLEIRKEVNDDFEHYQFVERSKEIRSITQEEDGSIRTMYVAVFQDVKIQDRGTFRMFARSYFKIDGVLEYNCWNISDNIWVLNDDHPEIRPLEDGEDDIRYLEENYQRFGMTEEELEKARSLPQYLPVLSVTLAPNPGGEPTH</sequence>
<evidence type="ECO:0000313" key="2">
    <source>
        <dbReference type="Proteomes" id="UP000053573"/>
    </source>
</evidence>
<evidence type="ECO:0000313" key="1">
    <source>
        <dbReference type="EMBL" id="KLJ09587.1"/>
    </source>
</evidence>
<keyword evidence="2" id="KW-1185">Reference proteome</keyword>
<dbReference type="Proteomes" id="UP000053573">
    <property type="component" value="Unassembled WGS sequence"/>
</dbReference>
<proteinExistence type="predicted"/>
<dbReference type="AlphaFoldDB" id="A0A0H1BEZ6"/>
<accession>A0A0H1BEZ6</accession>
<reference evidence="2" key="1">
    <citation type="journal article" date="2015" name="PLoS Genet.">
        <title>The dynamic genome and transcriptome of the human fungal pathogen Blastomyces and close relative Emmonsia.</title>
        <authorList>
            <person name="Munoz J.F."/>
            <person name="Gauthier G.M."/>
            <person name="Desjardins C.A."/>
            <person name="Gallo J.E."/>
            <person name="Holder J."/>
            <person name="Sullivan T.D."/>
            <person name="Marty A.J."/>
            <person name="Carmen J.C."/>
            <person name="Chen Z."/>
            <person name="Ding L."/>
            <person name="Gujja S."/>
            <person name="Magrini V."/>
            <person name="Misas E."/>
            <person name="Mitreva M."/>
            <person name="Priest M."/>
            <person name="Saif S."/>
            <person name="Whiston E.A."/>
            <person name="Young S."/>
            <person name="Zeng Q."/>
            <person name="Goldman W.E."/>
            <person name="Mardis E.R."/>
            <person name="Taylor J.W."/>
            <person name="McEwen J.G."/>
            <person name="Clay O.K."/>
            <person name="Klein B.S."/>
            <person name="Cuomo C.A."/>
        </authorList>
    </citation>
    <scope>NUCLEOTIDE SEQUENCE [LARGE SCALE GENOMIC DNA]</scope>
    <source>
        <strain evidence="2">UAMH 139</strain>
    </source>
</reference>
<dbReference type="OrthoDB" id="10385277at2759"/>
<name>A0A0H1BEZ6_9EURO</name>